<gene>
    <name evidence="6" type="ORF">RDB_LOCUS74760</name>
</gene>
<dbReference type="GO" id="GO:0004869">
    <property type="term" value="F:cysteine-type endopeptidase inhibitor activity"/>
    <property type="evidence" value="ECO:0007669"/>
    <property type="project" value="UniProtKB-KW"/>
</dbReference>
<sequence length="162" mass="17989">MAFLHPGRYRLRALTEQHSELLLGGMYATATVPGAPVQVAADSPSFVGQQMWDVLPASEEGRNTVVIRAARSDDPRMSFWHNQSEEQEAPGSVILEFARSFNLESFKSEDSVEIFFISPADAPHRIGATCYVGTDDNNCVITKWYPVVPGMDRPVWAFCPPE</sequence>
<name>A0A8H3BZE0_9AGAM</name>
<evidence type="ECO:0000313" key="6">
    <source>
        <dbReference type="EMBL" id="CAE6470992.1"/>
    </source>
</evidence>
<reference evidence="6" key="1">
    <citation type="submission" date="2021-01" db="EMBL/GenBank/DDBJ databases">
        <authorList>
            <person name="Kaushik A."/>
        </authorList>
    </citation>
    <scope>NUCLEOTIDE SEQUENCE</scope>
    <source>
        <strain evidence="6">AG6-10EEA</strain>
    </source>
</reference>
<evidence type="ECO:0000256" key="5">
    <source>
        <dbReference type="ARBA" id="ARBA00025775"/>
    </source>
</evidence>
<dbReference type="EMBL" id="CAJMXA010001833">
    <property type="protein sequence ID" value="CAE6470992.1"/>
    <property type="molecule type" value="Genomic_DNA"/>
</dbReference>
<accession>A0A8H3BZE0</accession>
<evidence type="ECO:0000256" key="1">
    <source>
        <dbReference type="ARBA" id="ARBA00011738"/>
    </source>
</evidence>
<evidence type="ECO:0000256" key="2">
    <source>
        <dbReference type="ARBA" id="ARBA00022690"/>
    </source>
</evidence>
<comment type="function">
    <text evidence="4">Binds and inhibits cysteine proteinases. Inhibits most strongly papain and cathepsin L, more weakly bromelain and cathepsin B while it is completely ineffective against cathepsin H.</text>
</comment>
<organism evidence="6 7">
    <name type="scientific">Rhizoctonia solani</name>
    <dbReference type="NCBI Taxonomy" id="456999"/>
    <lineage>
        <taxon>Eukaryota</taxon>
        <taxon>Fungi</taxon>
        <taxon>Dikarya</taxon>
        <taxon>Basidiomycota</taxon>
        <taxon>Agaricomycotina</taxon>
        <taxon>Agaricomycetes</taxon>
        <taxon>Cantharellales</taxon>
        <taxon>Ceratobasidiaceae</taxon>
        <taxon>Rhizoctonia</taxon>
    </lineage>
</organism>
<dbReference type="AlphaFoldDB" id="A0A8H3BZE0"/>
<evidence type="ECO:0000256" key="4">
    <source>
        <dbReference type="ARBA" id="ARBA00024855"/>
    </source>
</evidence>
<proteinExistence type="inferred from homology"/>
<comment type="caution">
    <text evidence="6">The sequence shown here is derived from an EMBL/GenBank/DDBJ whole genome shotgun (WGS) entry which is preliminary data.</text>
</comment>
<dbReference type="Proteomes" id="UP000663853">
    <property type="component" value="Unassembled WGS sequence"/>
</dbReference>
<evidence type="ECO:0000256" key="3">
    <source>
        <dbReference type="ARBA" id="ARBA00022704"/>
    </source>
</evidence>
<comment type="similarity">
    <text evidence="5">Belongs to the protease inhibitor I48 family.</text>
</comment>
<protein>
    <submittedName>
        <fullName evidence="6">Uncharacterized protein</fullName>
    </submittedName>
</protein>
<comment type="subunit">
    <text evidence="1">Homodimer.</text>
</comment>
<dbReference type="Pfam" id="PF10467">
    <property type="entry name" value="Inhibitor_I48"/>
    <property type="match status" value="1"/>
</dbReference>
<dbReference type="InterPro" id="IPR019508">
    <property type="entry name" value="Prot_inh_I48_clitocypin"/>
</dbReference>
<keyword evidence="3" id="KW-0789">Thiol protease inhibitor</keyword>
<keyword evidence="2" id="KW-0646">Protease inhibitor</keyword>
<dbReference type="Gene3D" id="2.80.10.50">
    <property type="match status" value="1"/>
</dbReference>
<evidence type="ECO:0000313" key="7">
    <source>
        <dbReference type="Proteomes" id="UP000663853"/>
    </source>
</evidence>